<evidence type="ECO:0000256" key="2">
    <source>
        <dbReference type="ARBA" id="ARBA00022737"/>
    </source>
</evidence>
<gene>
    <name evidence="5" type="ORF">M9458_028071</name>
</gene>
<proteinExistence type="predicted"/>
<organism evidence="5 6">
    <name type="scientific">Cirrhinus mrigala</name>
    <name type="common">Mrigala</name>
    <dbReference type="NCBI Taxonomy" id="683832"/>
    <lineage>
        <taxon>Eukaryota</taxon>
        <taxon>Metazoa</taxon>
        <taxon>Chordata</taxon>
        <taxon>Craniata</taxon>
        <taxon>Vertebrata</taxon>
        <taxon>Euteleostomi</taxon>
        <taxon>Actinopterygii</taxon>
        <taxon>Neopterygii</taxon>
        <taxon>Teleostei</taxon>
        <taxon>Ostariophysi</taxon>
        <taxon>Cypriniformes</taxon>
        <taxon>Cyprinidae</taxon>
        <taxon>Labeoninae</taxon>
        <taxon>Labeonini</taxon>
        <taxon>Cirrhinus</taxon>
    </lineage>
</organism>
<dbReference type="AlphaFoldDB" id="A0ABD0PSW2"/>
<dbReference type="Proteomes" id="UP001529510">
    <property type="component" value="Unassembled WGS sequence"/>
</dbReference>
<name>A0ABD0PSW2_CIRMR</name>
<evidence type="ECO:0000259" key="4">
    <source>
        <dbReference type="Pfam" id="PF24329"/>
    </source>
</evidence>
<dbReference type="InterPro" id="IPR051216">
    <property type="entry name" value="Teneurin"/>
</dbReference>
<dbReference type="Pfam" id="PF24329">
    <property type="entry name" value="FN-plug_TEN1-4"/>
    <property type="match status" value="1"/>
</dbReference>
<keyword evidence="6" id="KW-1185">Reference proteome</keyword>
<evidence type="ECO:0000313" key="5">
    <source>
        <dbReference type="EMBL" id="KAL0175741.1"/>
    </source>
</evidence>
<protein>
    <recommendedName>
        <fullName evidence="4">Teneurin 1-4-like FN-plug domain-containing protein</fullName>
    </recommendedName>
</protein>
<keyword evidence="2" id="KW-0677">Repeat</keyword>
<feature type="non-terminal residue" evidence="5">
    <location>
        <position position="89"/>
    </location>
</feature>
<dbReference type="InterPro" id="IPR057627">
    <property type="entry name" value="FN-plug_TEN1-4"/>
</dbReference>
<comment type="caution">
    <text evidence="5">The sequence shown here is derived from an EMBL/GenBank/DDBJ whole genome shotgun (WGS) entry which is preliminary data.</text>
</comment>
<dbReference type="PANTHER" id="PTHR11219:SF8">
    <property type="entry name" value="TENEURIN-2"/>
    <property type="match status" value="1"/>
</dbReference>
<evidence type="ECO:0000256" key="3">
    <source>
        <dbReference type="ARBA" id="ARBA00023157"/>
    </source>
</evidence>
<accession>A0ABD0PSW2</accession>
<keyword evidence="1" id="KW-0245">EGF-like domain</keyword>
<keyword evidence="3" id="KW-1015">Disulfide bond</keyword>
<dbReference type="EMBL" id="JAMKFB020000014">
    <property type="protein sequence ID" value="KAL0175741.1"/>
    <property type="molecule type" value="Genomic_DNA"/>
</dbReference>
<reference evidence="5 6" key="1">
    <citation type="submission" date="2024-05" db="EMBL/GenBank/DDBJ databases">
        <title>Genome sequencing and assembly of Indian major carp, Cirrhinus mrigala (Hamilton, 1822).</title>
        <authorList>
            <person name="Mohindra V."/>
            <person name="Chowdhury L.M."/>
            <person name="Lal K."/>
            <person name="Jena J.K."/>
        </authorList>
    </citation>
    <scope>NUCLEOTIDE SEQUENCE [LARGE SCALE GENOMIC DNA]</scope>
    <source>
        <strain evidence="5">CM1030</strain>
        <tissue evidence="5">Blood</tissue>
    </source>
</reference>
<evidence type="ECO:0000256" key="1">
    <source>
        <dbReference type="ARBA" id="ARBA00022536"/>
    </source>
</evidence>
<evidence type="ECO:0000313" key="6">
    <source>
        <dbReference type="Proteomes" id="UP001529510"/>
    </source>
</evidence>
<dbReference type="PANTHER" id="PTHR11219">
    <property type="entry name" value="TENEURIN AND N-ACETYLGLUCOSAMINE-1-PHOSPHODIESTER ALPHA-N-ACETYLGLUCOSAMINIDASE"/>
    <property type="match status" value="1"/>
</dbReference>
<sequence length="89" mass="10053">VLHEQLEIPGINLKLCHLSSRTSGYRSLLKITMTQAVVPLSLVKVHLMVAVEGHLFQKWFHASPNLAYTFIWDKTDAYGQRVYGLSDAV</sequence>
<feature type="domain" description="Teneurin 1-4-like FN-plug" evidence="4">
    <location>
        <begin position="29"/>
        <end position="89"/>
    </location>
</feature>
<feature type="non-terminal residue" evidence="5">
    <location>
        <position position="1"/>
    </location>
</feature>